<sequence>MHRYTKLVAVYGCLLASASRSSAQQGPGSIPLSLSLQEVWQKSDVHSKVIQMQRLQVQRSKEAIRDAVTERLPELSVGGNFEQASNIPVYEHGLFNKPTQHEVIHTLYKIGADGYLNIYNGSKTNLKIAEEKVRDKIAIEQQNLTISDIRYRAASRYLELQRSLIFKQLMIKDIADQEKQLEEIRHFLKNGVVLKSDVLRVELKLSRQKLSLVTIENDISLSNQKLNILIGEPDEQVVIPTDPTNAETTHPETYEAYLAEAVSHSFQYHMSEQETELKKIELKTVKANVSLKIGLYGDFYYANPQIFLYPYNPHLYSLGIAGVRASFPISAIYLNRHKEKIAELELKKQEIEHADTEDQVRKQVKEAYLRYKEALIGVDVAKVNVEQAKENHRIVNNTYFNQTSLVTDLLDASVQLLQTHFDLATAEMAASLQYYQLQNVIGNL</sequence>
<dbReference type="SUPFAM" id="SSF56954">
    <property type="entry name" value="Outer membrane efflux proteins (OEP)"/>
    <property type="match status" value="1"/>
</dbReference>
<organism evidence="8 9">
    <name type="scientific">Mucilaginibacter aquariorum</name>
    <dbReference type="NCBI Taxonomy" id="2967225"/>
    <lineage>
        <taxon>Bacteria</taxon>
        <taxon>Pseudomonadati</taxon>
        <taxon>Bacteroidota</taxon>
        <taxon>Sphingobacteriia</taxon>
        <taxon>Sphingobacteriales</taxon>
        <taxon>Sphingobacteriaceae</taxon>
        <taxon>Mucilaginibacter</taxon>
    </lineage>
</organism>
<feature type="coiled-coil region" evidence="6">
    <location>
        <begin position="334"/>
        <end position="366"/>
    </location>
</feature>
<evidence type="ECO:0000256" key="3">
    <source>
        <dbReference type="ARBA" id="ARBA00022692"/>
    </source>
</evidence>
<keyword evidence="4" id="KW-0472">Membrane</keyword>
<name>A0ABT1T177_9SPHI</name>
<dbReference type="PANTHER" id="PTHR30026">
    <property type="entry name" value="OUTER MEMBRANE PROTEIN TOLC"/>
    <property type="match status" value="1"/>
</dbReference>
<keyword evidence="9" id="KW-1185">Reference proteome</keyword>
<evidence type="ECO:0000256" key="7">
    <source>
        <dbReference type="SAM" id="SignalP"/>
    </source>
</evidence>
<dbReference type="PANTHER" id="PTHR30026:SF23">
    <property type="entry name" value="TO APRF-PUTATIVE OUTER MEMBRANE EFFLUX PROTEIN OR SECRETED ALKALINE PHOSPHATASE-RELATED"/>
    <property type="match status" value="1"/>
</dbReference>
<evidence type="ECO:0000256" key="5">
    <source>
        <dbReference type="ARBA" id="ARBA00023237"/>
    </source>
</evidence>
<dbReference type="RefSeq" id="WP_256538541.1">
    <property type="nucleotide sequence ID" value="NZ_JANHOH010000001.1"/>
</dbReference>
<dbReference type="InterPro" id="IPR051906">
    <property type="entry name" value="TolC-like"/>
</dbReference>
<evidence type="ECO:0000313" key="9">
    <source>
        <dbReference type="Proteomes" id="UP001204376"/>
    </source>
</evidence>
<dbReference type="Proteomes" id="UP001204376">
    <property type="component" value="Unassembled WGS sequence"/>
</dbReference>
<feature type="chain" id="PRO_5046074376" evidence="7">
    <location>
        <begin position="24"/>
        <end position="444"/>
    </location>
</feature>
<evidence type="ECO:0000256" key="4">
    <source>
        <dbReference type="ARBA" id="ARBA00023136"/>
    </source>
</evidence>
<evidence type="ECO:0000313" key="8">
    <source>
        <dbReference type="EMBL" id="MCQ6958366.1"/>
    </source>
</evidence>
<dbReference type="Gene3D" id="1.20.1600.10">
    <property type="entry name" value="Outer membrane efflux proteins (OEP)"/>
    <property type="match status" value="1"/>
</dbReference>
<keyword evidence="5" id="KW-0998">Cell outer membrane</keyword>
<accession>A0ABT1T177</accession>
<keyword evidence="6" id="KW-0175">Coiled coil</keyword>
<feature type="signal peptide" evidence="7">
    <location>
        <begin position="1"/>
        <end position="23"/>
    </location>
</feature>
<proteinExistence type="predicted"/>
<comment type="caution">
    <text evidence="8">The sequence shown here is derived from an EMBL/GenBank/DDBJ whole genome shotgun (WGS) entry which is preliminary data.</text>
</comment>
<gene>
    <name evidence="8" type="ORF">NPE20_10370</name>
</gene>
<reference evidence="8 9" key="1">
    <citation type="submission" date="2022-07" db="EMBL/GenBank/DDBJ databases">
        <title>Mucilaginibacter sp. JC4.</title>
        <authorList>
            <person name="Le V."/>
            <person name="Ko S.-R."/>
            <person name="Ahn C.-Y."/>
            <person name="Oh H.-M."/>
        </authorList>
    </citation>
    <scope>NUCLEOTIDE SEQUENCE [LARGE SCALE GENOMIC DNA]</scope>
    <source>
        <strain evidence="8 9">JC4</strain>
    </source>
</reference>
<keyword evidence="7" id="KW-0732">Signal</keyword>
<keyword evidence="2" id="KW-1134">Transmembrane beta strand</keyword>
<evidence type="ECO:0000256" key="1">
    <source>
        <dbReference type="ARBA" id="ARBA00004442"/>
    </source>
</evidence>
<evidence type="ECO:0000256" key="2">
    <source>
        <dbReference type="ARBA" id="ARBA00022452"/>
    </source>
</evidence>
<protein>
    <submittedName>
        <fullName evidence="8">TolC family protein</fullName>
    </submittedName>
</protein>
<comment type="subcellular location">
    <subcellularLocation>
        <location evidence="1">Cell outer membrane</location>
    </subcellularLocation>
</comment>
<keyword evidence="3" id="KW-0812">Transmembrane</keyword>
<dbReference type="EMBL" id="JANHOH010000001">
    <property type="protein sequence ID" value="MCQ6958366.1"/>
    <property type="molecule type" value="Genomic_DNA"/>
</dbReference>
<evidence type="ECO:0000256" key="6">
    <source>
        <dbReference type="SAM" id="Coils"/>
    </source>
</evidence>